<gene>
    <name evidence="1" type="ORF">NCTC13456_01945</name>
</gene>
<dbReference type="InterPro" id="IPR054223">
    <property type="entry name" value="DUF6943"/>
</dbReference>
<sequence length="141" mass="16539">MQKFELKTFSPKNQKSQFEFYILNKGKNSGKPLDEPCANCFVLSTNSEEEKQFFKTLCDGLFKSKSYYNYLKGSVILFVTINDCKSIIKNGLIQANANLPQFKKSVKAIKELEQKERQYLETLQLISEAKRIILYRYIKRR</sequence>
<reference evidence="1 2" key="1">
    <citation type="submission" date="2018-06" db="EMBL/GenBank/DDBJ databases">
        <authorList>
            <consortium name="Pathogen Informatics"/>
            <person name="Doyle S."/>
        </authorList>
    </citation>
    <scope>NUCLEOTIDE SEQUENCE [LARGE SCALE GENOMIC DNA]</scope>
    <source>
        <strain evidence="1 2">NCTC13456</strain>
    </source>
</reference>
<protein>
    <submittedName>
        <fullName evidence="1">Uncharacterized protein</fullName>
    </submittedName>
</protein>
<dbReference type="EMBL" id="UFXS01000001">
    <property type="protein sequence ID" value="STD55965.1"/>
    <property type="molecule type" value="Genomic_DNA"/>
</dbReference>
<accession>A0A376G5J9</accession>
<name>A0A376G5J9_9FLAO</name>
<dbReference type="AlphaFoldDB" id="A0A376G5J9"/>
<proteinExistence type="predicted"/>
<dbReference type="Pfam" id="PF22105">
    <property type="entry name" value="DUF6943"/>
    <property type="match status" value="1"/>
</dbReference>
<evidence type="ECO:0000313" key="2">
    <source>
        <dbReference type="Proteomes" id="UP000254737"/>
    </source>
</evidence>
<organism evidence="1 2">
    <name type="scientific">Empedobacter falsenii</name>
    <dbReference type="NCBI Taxonomy" id="343874"/>
    <lineage>
        <taxon>Bacteria</taxon>
        <taxon>Pseudomonadati</taxon>
        <taxon>Bacteroidota</taxon>
        <taxon>Flavobacteriia</taxon>
        <taxon>Flavobacteriales</taxon>
        <taxon>Weeksellaceae</taxon>
        <taxon>Empedobacter</taxon>
    </lineage>
</organism>
<dbReference type="Proteomes" id="UP000254737">
    <property type="component" value="Unassembled WGS sequence"/>
</dbReference>
<evidence type="ECO:0000313" key="1">
    <source>
        <dbReference type="EMBL" id="STD55965.1"/>
    </source>
</evidence>
<dbReference type="RefSeq" id="WP_115000222.1">
    <property type="nucleotide sequence ID" value="NZ_UFXS01000001.1"/>
</dbReference>